<comment type="caution">
    <text evidence="2">The sequence shown here is derived from an EMBL/GenBank/DDBJ whole genome shotgun (WGS) entry which is preliminary data.</text>
</comment>
<dbReference type="AlphaFoldDB" id="A0A8J2KHA6"/>
<keyword evidence="3" id="KW-1185">Reference proteome</keyword>
<feature type="transmembrane region" description="Helical" evidence="1">
    <location>
        <begin position="58"/>
        <end position="81"/>
    </location>
</feature>
<organism evidence="2 3">
    <name type="scientific">Allacma fusca</name>
    <dbReference type="NCBI Taxonomy" id="39272"/>
    <lineage>
        <taxon>Eukaryota</taxon>
        <taxon>Metazoa</taxon>
        <taxon>Ecdysozoa</taxon>
        <taxon>Arthropoda</taxon>
        <taxon>Hexapoda</taxon>
        <taxon>Collembola</taxon>
        <taxon>Symphypleona</taxon>
        <taxon>Sminthuridae</taxon>
        <taxon>Allacma</taxon>
    </lineage>
</organism>
<evidence type="ECO:0000313" key="3">
    <source>
        <dbReference type="Proteomes" id="UP000708208"/>
    </source>
</evidence>
<evidence type="ECO:0000256" key="1">
    <source>
        <dbReference type="SAM" id="Phobius"/>
    </source>
</evidence>
<evidence type="ECO:0000313" key="2">
    <source>
        <dbReference type="EMBL" id="CAG7786096.1"/>
    </source>
</evidence>
<sequence length="137" mass="15545">MNACEDTIERGDLPAYTLTIIIISLDRCTNRFIYKDQLISKPGQPKQGGGHLNPTYGALLQLLVCKSYIIIGIWMEIAMLLDRLKEFAGRTQKPFSGVVLGFVNGPWRVTLHPFKSQKREISAVGFLDVTWLRQFVF</sequence>
<dbReference type="EMBL" id="CAJVCH010310515">
    <property type="protein sequence ID" value="CAG7786096.1"/>
    <property type="molecule type" value="Genomic_DNA"/>
</dbReference>
<keyword evidence="1" id="KW-0812">Transmembrane</keyword>
<gene>
    <name evidence="2" type="ORF">AFUS01_LOCUS24680</name>
</gene>
<dbReference type="Proteomes" id="UP000708208">
    <property type="component" value="Unassembled WGS sequence"/>
</dbReference>
<keyword evidence="1" id="KW-1133">Transmembrane helix</keyword>
<name>A0A8J2KHA6_9HEXA</name>
<reference evidence="2" key="1">
    <citation type="submission" date="2021-06" db="EMBL/GenBank/DDBJ databases">
        <authorList>
            <person name="Hodson N. C."/>
            <person name="Mongue J. A."/>
            <person name="Jaron S. K."/>
        </authorList>
    </citation>
    <scope>NUCLEOTIDE SEQUENCE</scope>
</reference>
<proteinExistence type="predicted"/>
<accession>A0A8J2KHA6</accession>
<keyword evidence="1" id="KW-0472">Membrane</keyword>
<protein>
    <submittedName>
        <fullName evidence="2">Uncharacterized protein</fullName>
    </submittedName>
</protein>